<organism evidence="1 2">
    <name type="scientific">Stakelama flava</name>
    <dbReference type="NCBI Taxonomy" id="2860338"/>
    <lineage>
        <taxon>Bacteria</taxon>
        <taxon>Pseudomonadati</taxon>
        <taxon>Pseudomonadota</taxon>
        <taxon>Alphaproteobacteria</taxon>
        <taxon>Sphingomonadales</taxon>
        <taxon>Sphingomonadaceae</taxon>
        <taxon>Stakelama</taxon>
    </lineage>
</organism>
<proteinExistence type="predicted"/>
<gene>
    <name evidence="1" type="ORF">KY084_14980</name>
</gene>
<reference evidence="1 2" key="1">
    <citation type="submission" date="2021-07" db="EMBL/GenBank/DDBJ databases">
        <title>Stakelama flava sp. nov., a novel endophytic bacterium isolated from branch of Kandelia candel.</title>
        <authorList>
            <person name="Tuo L."/>
        </authorList>
    </citation>
    <scope>NUCLEOTIDE SEQUENCE [LARGE SCALE GENOMIC DNA]</scope>
    <source>
        <strain evidence="1 2">CBK3Z-3</strain>
    </source>
</reference>
<name>A0ABS6XQK2_9SPHN</name>
<evidence type="ECO:0000313" key="2">
    <source>
        <dbReference type="Proteomes" id="UP001197214"/>
    </source>
</evidence>
<dbReference type="EMBL" id="JAHWZX010000019">
    <property type="protein sequence ID" value="MBW4332164.1"/>
    <property type="molecule type" value="Genomic_DNA"/>
</dbReference>
<accession>A0ABS6XQK2</accession>
<evidence type="ECO:0000313" key="1">
    <source>
        <dbReference type="EMBL" id="MBW4332164.1"/>
    </source>
</evidence>
<sequence>MSQNRSSLLALIDNAERSGKADSALPFYATPASEIAAFASQHALDISFVYLVMTFATGDTAVWRRMIEALPEDADTRLVTVRWISWLWDDPEIGFRARIQDSVMRANGDAICALHHRAIRGEPVARSAWRQARAKLLPSGDSDAVEAAAAEGIAAAAWDLDRSPGVATDMIYPWKAILFAEIGRDLEWDTSKQKAADERRNHMVAAARAHAEAAVEKARKLGELSSEQLENVATSPLYQNAYNQGANDFLTQFPSELDRYGDRTRVAVADLYRQGREGLLQQIESLSAAPVSTAT</sequence>
<protein>
    <submittedName>
        <fullName evidence="1">Uncharacterized protein</fullName>
    </submittedName>
</protein>
<dbReference type="RefSeq" id="WP_219239283.1">
    <property type="nucleotide sequence ID" value="NZ_JAHWZX010000019.1"/>
</dbReference>
<keyword evidence="2" id="KW-1185">Reference proteome</keyword>
<dbReference type="Proteomes" id="UP001197214">
    <property type="component" value="Unassembled WGS sequence"/>
</dbReference>
<comment type="caution">
    <text evidence="1">The sequence shown here is derived from an EMBL/GenBank/DDBJ whole genome shotgun (WGS) entry which is preliminary data.</text>
</comment>